<protein>
    <recommendedName>
        <fullName evidence="1">Arc-like DNA binding domain-containing protein</fullName>
    </recommendedName>
</protein>
<proteinExistence type="predicted"/>
<gene>
    <name evidence="2" type="ORF">B0W47_00775</name>
    <name evidence="3" type="ORF">CDI09_16470</name>
</gene>
<reference evidence="2" key="2">
    <citation type="submission" date="2017-02" db="EMBL/GenBank/DDBJ databases">
        <authorList>
            <person name="Zhang H."/>
        </authorList>
    </citation>
    <scope>NUCLEOTIDE SEQUENCE</scope>
    <source>
        <strain evidence="2">RZS01</strain>
    </source>
</reference>
<accession>A0A9N7C3N0</accession>
<dbReference type="Gene3D" id="1.10.1220.10">
    <property type="entry name" value="Met repressor-like"/>
    <property type="match status" value="1"/>
</dbReference>
<name>A0A9N7C3N0_9PROT</name>
<keyword evidence="5" id="KW-1185">Reference proteome</keyword>
<evidence type="ECO:0000313" key="3">
    <source>
        <dbReference type="EMBL" id="PYD64929.1"/>
    </source>
</evidence>
<sequence>MITMRIHWLQSTEREVMKQRDPQIHVRIPQSMKDALEANAKANCRSVNSEIIFGLKFYAQHLEQAEKALGTAVGSQPNAPQK</sequence>
<dbReference type="EMBL" id="NIRT01000055">
    <property type="protein sequence ID" value="PYD64929.1"/>
    <property type="molecule type" value="Genomic_DNA"/>
</dbReference>
<organism evidence="2 4">
    <name type="scientific">Komagataeibacter nataicola</name>
    <dbReference type="NCBI Taxonomy" id="265960"/>
    <lineage>
        <taxon>Bacteria</taxon>
        <taxon>Pseudomonadati</taxon>
        <taxon>Pseudomonadota</taxon>
        <taxon>Alphaproteobacteria</taxon>
        <taxon>Acetobacterales</taxon>
        <taxon>Acetobacteraceae</taxon>
        <taxon>Komagataeibacter</taxon>
    </lineage>
</organism>
<dbReference type="Pfam" id="PF03869">
    <property type="entry name" value="Arc"/>
    <property type="match status" value="1"/>
</dbReference>
<dbReference type="GO" id="GO:0003677">
    <property type="term" value="F:DNA binding"/>
    <property type="evidence" value="ECO:0007669"/>
    <property type="project" value="InterPro"/>
</dbReference>
<dbReference type="AlphaFoldDB" id="A0A9N7C3N0"/>
<evidence type="ECO:0000313" key="2">
    <source>
        <dbReference type="EMBL" id="AQU86231.1"/>
    </source>
</evidence>
<dbReference type="SUPFAM" id="SSF47598">
    <property type="entry name" value="Ribbon-helix-helix"/>
    <property type="match status" value="1"/>
</dbReference>
<feature type="domain" description="Arc-like DNA binding" evidence="1">
    <location>
        <begin position="20"/>
        <end position="52"/>
    </location>
</feature>
<evidence type="ECO:0000313" key="5">
    <source>
        <dbReference type="Proteomes" id="UP000247512"/>
    </source>
</evidence>
<dbReference type="KEGG" id="kna:B0W47_00775"/>
<dbReference type="InterPro" id="IPR013321">
    <property type="entry name" value="Arc_rbn_hlx_hlx"/>
</dbReference>
<reference evidence="4" key="1">
    <citation type="submission" date="2017-02" db="EMBL/GenBank/DDBJ databases">
        <title>zhang.</title>
        <authorList>
            <person name="Zhang H."/>
        </authorList>
    </citation>
    <scope>NUCLEOTIDE SEQUENCE [LARGE SCALE GENOMIC DNA]</scope>
    <source>
        <strain evidence="4">RZS01</strain>
    </source>
</reference>
<dbReference type="GO" id="GO:0006355">
    <property type="term" value="P:regulation of DNA-templated transcription"/>
    <property type="evidence" value="ECO:0007669"/>
    <property type="project" value="InterPro"/>
</dbReference>
<dbReference type="Proteomes" id="UP000189683">
    <property type="component" value="Chromosome"/>
</dbReference>
<evidence type="ECO:0000313" key="4">
    <source>
        <dbReference type="Proteomes" id="UP000189683"/>
    </source>
</evidence>
<dbReference type="Proteomes" id="UP000247512">
    <property type="component" value="Unassembled WGS sequence"/>
</dbReference>
<reference evidence="3 5" key="3">
    <citation type="submission" date="2017-06" db="EMBL/GenBank/DDBJ databases">
        <title>A draft genome sequence of Komagataeibacter nataicola LMG 1536.</title>
        <authorList>
            <person name="Skraban J."/>
            <person name="Cleenwerck I."/>
            <person name="Vandamme P."/>
            <person name="Trcek J."/>
        </authorList>
    </citation>
    <scope>NUCLEOTIDE SEQUENCE [LARGE SCALE GENOMIC DNA]</scope>
    <source>
        <strain evidence="3 5">LMG 1536</strain>
    </source>
</reference>
<dbReference type="InterPro" id="IPR010985">
    <property type="entry name" value="Ribbon_hlx_hlx"/>
</dbReference>
<evidence type="ECO:0000259" key="1">
    <source>
        <dbReference type="Pfam" id="PF03869"/>
    </source>
</evidence>
<dbReference type="EMBL" id="CP019875">
    <property type="protein sequence ID" value="AQU86231.1"/>
    <property type="molecule type" value="Genomic_DNA"/>
</dbReference>
<dbReference type="InterPro" id="IPR005569">
    <property type="entry name" value="Arc_DNA-bd_dom"/>
</dbReference>